<dbReference type="Proteomes" id="UP000199645">
    <property type="component" value="Unassembled WGS sequence"/>
</dbReference>
<sequence length="351" mass="37376">MAGIRDGSWLDQQDFPPLRYAVPGLLPEGLTLLVGPPKAGKSWLILSTLLDVAAGGRILGSIPAGPPRRVLYLALEDGDRRMQDRSRRLLDDEPIPGTFSYLTTVAPGRLFSTIRAFLRRYPDTAMVVLDTLGKVMPQAAPGESAYQRDYRVGGDLKRIADERPGLALVVLHHDRKAVSEDFVDAVSGTNGLAGAADTIVVLARKRQSTDGLLMVTGREVPEAEYALRLVDGVSWQLDGANLAAAAAAARQRQESAGVSETTMGVVEFVHAAGPGGITAGAVAEKFGKDSHQYLRRQVEAGRLIKLGRGRYAAPLSTVSEVSEVSEQQVIGGFGSDTAEPSVRNRATGGNP</sequence>
<gene>
    <name evidence="3" type="ORF">SAMN05421541_110338</name>
</gene>
<dbReference type="STRING" id="35752.SAMN05421541_110338"/>
<accession>A0A1I2IS23</accession>
<feature type="region of interest" description="Disordered" evidence="1">
    <location>
        <begin position="332"/>
        <end position="351"/>
    </location>
</feature>
<protein>
    <submittedName>
        <fullName evidence="3">AAA domain-containing protein</fullName>
    </submittedName>
</protein>
<organism evidence="3 4">
    <name type="scientific">Actinoplanes philippinensis</name>
    <dbReference type="NCBI Taxonomy" id="35752"/>
    <lineage>
        <taxon>Bacteria</taxon>
        <taxon>Bacillati</taxon>
        <taxon>Actinomycetota</taxon>
        <taxon>Actinomycetes</taxon>
        <taxon>Micromonosporales</taxon>
        <taxon>Micromonosporaceae</taxon>
        <taxon>Actinoplanes</taxon>
    </lineage>
</organism>
<name>A0A1I2IS23_9ACTN</name>
<dbReference type="InterPro" id="IPR027417">
    <property type="entry name" value="P-loop_NTPase"/>
</dbReference>
<evidence type="ECO:0000313" key="4">
    <source>
        <dbReference type="Proteomes" id="UP000199645"/>
    </source>
</evidence>
<dbReference type="AlphaFoldDB" id="A0A1I2IS23"/>
<feature type="domain" description="AAA+ ATPase" evidence="2">
    <location>
        <begin position="27"/>
        <end position="206"/>
    </location>
</feature>
<evidence type="ECO:0000256" key="1">
    <source>
        <dbReference type="SAM" id="MobiDB-lite"/>
    </source>
</evidence>
<dbReference type="SUPFAM" id="SSF52540">
    <property type="entry name" value="P-loop containing nucleoside triphosphate hydrolases"/>
    <property type="match status" value="1"/>
</dbReference>
<dbReference type="InterPro" id="IPR003593">
    <property type="entry name" value="AAA+_ATPase"/>
</dbReference>
<dbReference type="Gene3D" id="3.40.50.300">
    <property type="entry name" value="P-loop containing nucleotide triphosphate hydrolases"/>
    <property type="match status" value="1"/>
</dbReference>
<reference evidence="3 4" key="1">
    <citation type="submission" date="2016-10" db="EMBL/GenBank/DDBJ databases">
        <authorList>
            <person name="de Groot N.N."/>
        </authorList>
    </citation>
    <scope>NUCLEOTIDE SEQUENCE [LARGE SCALE GENOMIC DNA]</scope>
    <source>
        <strain evidence="3 4">DSM 43019</strain>
    </source>
</reference>
<dbReference type="EMBL" id="FONV01000010">
    <property type="protein sequence ID" value="SFF44448.1"/>
    <property type="molecule type" value="Genomic_DNA"/>
</dbReference>
<proteinExistence type="predicted"/>
<dbReference type="SMART" id="SM00382">
    <property type="entry name" value="AAA"/>
    <property type="match status" value="1"/>
</dbReference>
<dbReference type="Pfam" id="PF13481">
    <property type="entry name" value="AAA_25"/>
    <property type="match status" value="1"/>
</dbReference>
<keyword evidence="4" id="KW-1185">Reference proteome</keyword>
<evidence type="ECO:0000259" key="2">
    <source>
        <dbReference type="SMART" id="SM00382"/>
    </source>
</evidence>
<evidence type="ECO:0000313" key="3">
    <source>
        <dbReference type="EMBL" id="SFF44448.1"/>
    </source>
</evidence>